<keyword evidence="10" id="KW-1185">Reference proteome</keyword>
<keyword evidence="1" id="KW-0479">Metal-binding</keyword>
<gene>
    <name evidence="9" type="ORF">BO78DRAFT_427457</name>
</gene>
<reference evidence="9 10" key="1">
    <citation type="submission" date="2018-02" db="EMBL/GenBank/DDBJ databases">
        <title>The genomes of Aspergillus section Nigri reveals drivers in fungal speciation.</title>
        <authorList>
            <consortium name="DOE Joint Genome Institute"/>
            <person name="Vesth T.C."/>
            <person name="Nybo J."/>
            <person name="Theobald S."/>
            <person name="Brandl J."/>
            <person name="Frisvad J.C."/>
            <person name="Nielsen K.F."/>
            <person name="Lyhne E.K."/>
            <person name="Kogle M.E."/>
            <person name="Kuo A."/>
            <person name="Riley R."/>
            <person name="Clum A."/>
            <person name="Nolan M."/>
            <person name="Lipzen A."/>
            <person name="Salamov A."/>
            <person name="Henrissat B."/>
            <person name="Wiebenga A."/>
            <person name="De vries R.P."/>
            <person name="Grigoriev I.V."/>
            <person name="Mortensen U.H."/>
            <person name="Andersen M.R."/>
            <person name="Baker S.E."/>
        </authorList>
    </citation>
    <scope>NUCLEOTIDE SEQUENCE [LARGE SCALE GENOMIC DNA]</scope>
    <source>
        <strain evidence="9 10">CBS 121057</strain>
    </source>
</reference>
<dbReference type="GO" id="GO:0008270">
    <property type="term" value="F:zinc ion binding"/>
    <property type="evidence" value="ECO:0007669"/>
    <property type="project" value="InterPro"/>
</dbReference>
<feature type="coiled-coil region" evidence="6">
    <location>
        <begin position="84"/>
        <end position="111"/>
    </location>
</feature>
<dbReference type="STRING" id="1448318.A0A319EHZ8"/>
<evidence type="ECO:0000256" key="3">
    <source>
        <dbReference type="ARBA" id="ARBA00023125"/>
    </source>
</evidence>
<feature type="compositionally biased region" description="Pro residues" evidence="7">
    <location>
        <begin position="1"/>
        <end position="11"/>
    </location>
</feature>
<dbReference type="PANTHER" id="PTHR47256:SF3">
    <property type="entry name" value="ZN(II)2CYS6 TRANSCRIPTION FACTOR (EUROFUNG)"/>
    <property type="match status" value="1"/>
</dbReference>
<evidence type="ECO:0000256" key="5">
    <source>
        <dbReference type="ARBA" id="ARBA00023242"/>
    </source>
</evidence>
<dbReference type="Proteomes" id="UP000248423">
    <property type="component" value="Unassembled WGS sequence"/>
</dbReference>
<keyword evidence="3" id="KW-0238">DNA-binding</keyword>
<keyword evidence="5" id="KW-0539">Nucleus</keyword>
<keyword evidence="2" id="KW-0805">Transcription regulation</keyword>
<dbReference type="Pfam" id="PF00172">
    <property type="entry name" value="Zn_clus"/>
    <property type="match status" value="1"/>
</dbReference>
<organism evidence="9 10">
    <name type="scientific">Aspergillus sclerotiicarbonarius (strain CBS 121057 / IBT 28362)</name>
    <dbReference type="NCBI Taxonomy" id="1448318"/>
    <lineage>
        <taxon>Eukaryota</taxon>
        <taxon>Fungi</taxon>
        <taxon>Dikarya</taxon>
        <taxon>Ascomycota</taxon>
        <taxon>Pezizomycotina</taxon>
        <taxon>Eurotiomycetes</taxon>
        <taxon>Eurotiomycetidae</taxon>
        <taxon>Eurotiales</taxon>
        <taxon>Aspergillaceae</taxon>
        <taxon>Aspergillus</taxon>
        <taxon>Aspergillus subgen. Circumdati</taxon>
    </lineage>
</organism>
<dbReference type="OrthoDB" id="426882at2759"/>
<evidence type="ECO:0000256" key="1">
    <source>
        <dbReference type="ARBA" id="ARBA00022723"/>
    </source>
</evidence>
<evidence type="ECO:0000259" key="8">
    <source>
        <dbReference type="PROSITE" id="PS50048"/>
    </source>
</evidence>
<dbReference type="GO" id="GO:0003677">
    <property type="term" value="F:DNA binding"/>
    <property type="evidence" value="ECO:0007669"/>
    <property type="project" value="UniProtKB-KW"/>
</dbReference>
<keyword evidence="4" id="KW-0804">Transcription</keyword>
<evidence type="ECO:0000313" key="9">
    <source>
        <dbReference type="EMBL" id="PYI09280.1"/>
    </source>
</evidence>
<evidence type="ECO:0000256" key="7">
    <source>
        <dbReference type="SAM" id="MobiDB-lite"/>
    </source>
</evidence>
<dbReference type="PANTHER" id="PTHR47256">
    <property type="entry name" value="ZN(II)2CYS6 TRANSCRIPTION FACTOR (EUROFUNG)-RELATED"/>
    <property type="match status" value="1"/>
</dbReference>
<name>A0A319EHZ8_ASPSB</name>
<dbReference type="CDD" id="cd12148">
    <property type="entry name" value="fungal_TF_MHR"/>
    <property type="match status" value="1"/>
</dbReference>
<dbReference type="InterPro" id="IPR007219">
    <property type="entry name" value="XnlR_reg_dom"/>
</dbReference>
<dbReference type="InterPro" id="IPR053187">
    <property type="entry name" value="Notoamide_regulator"/>
</dbReference>
<proteinExistence type="predicted"/>
<dbReference type="InterPro" id="IPR001138">
    <property type="entry name" value="Zn2Cys6_DnaBD"/>
</dbReference>
<dbReference type="VEuPathDB" id="FungiDB:BO78DRAFT_427457"/>
<dbReference type="PROSITE" id="PS00463">
    <property type="entry name" value="ZN2_CY6_FUNGAL_1"/>
    <property type="match status" value="1"/>
</dbReference>
<dbReference type="AlphaFoldDB" id="A0A319EHZ8"/>
<dbReference type="GO" id="GO:0000981">
    <property type="term" value="F:DNA-binding transcription factor activity, RNA polymerase II-specific"/>
    <property type="evidence" value="ECO:0007669"/>
    <property type="project" value="InterPro"/>
</dbReference>
<dbReference type="SUPFAM" id="SSF57701">
    <property type="entry name" value="Zn2/Cys6 DNA-binding domain"/>
    <property type="match status" value="1"/>
</dbReference>
<dbReference type="PROSITE" id="PS50048">
    <property type="entry name" value="ZN2_CY6_FUNGAL_2"/>
    <property type="match status" value="1"/>
</dbReference>
<evidence type="ECO:0000256" key="4">
    <source>
        <dbReference type="ARBA" id="ARBA00023163"/>
    </source>
</evidence>
<dbReference type="InterPro" id="IPR036864">
    <property type="entry name" value="Zn2-C6_fun-type_DNA-bd_sf"/>
</dbReference>
<keyword evidence="6" id="KW-0175">Coiled coil</keyword>
<dbReference type="Pfam" id="PF04082">
    <property type="entry name" value="Fungal_trans"/>
    <property type="match status" value="1"/>
</dbReference>
<dbReference type="Gene3D" id="4.10.240.10">
    <property type="entry name" value="Zn(2)-C6 fungal-type DNA-binding domain"/>
    <property type="match status" value="1"/>
</dbReference>
<evidence type="ECO:0000313" key="10">
    <source>
        <dbReference type="Proteomes" id="UP000248423"/>
    </source>
</evidence>
<dbReference type="GO" id="GO:0009893">
    <property type="term" value="P:positive regulation of metabolic process"/>
    <property type="evidence" value="ECO:0007669"/>
    <property type="project" value="UniProtKB-ARBA"/>
</dbReference>
<evidence type="ECO:0000256" key="2">
    <source>
        <dbReference type="ARBA" id="ARBA00023015"/>
    </source>
</evidence>
<dbReference type="SMART" id="SM00066">
    <property type="entry name" value="GAL4"/>
    <property type="match status" value="1"/>
</dbReference>
<dbReference type="CDD" id="cd00067">
    <property type="entry name" value="GAL4"/>
    <property type="match status" value="1"/>
</dbReference>
<dbReference type="EMBL" id="KZ826328">
    <property type="protein sequence ID" value="PYI09280.1"/>
    <property type="molecule type" value="Genomic_DNA"/>
</dbReference>
<protein>
    <recommendedName>
        <fullName evidence="8">Zn(2)-C6 fungal-type domain-containing protein</fullName>
    </recommendedName>
</protein>
<sequence length="706" mass="79687">MRARKVPPPSKPGSLGPQSDTAGRTPGKVLIPRDRSRTLASSQIRTTRACDTCRQRKAKCNGGKPICSQCERFGIECIYSEQKRTQEKRELDMLRAAIKRHERMLQLMSSRSDAVAARPTIVLPQSQELAIQQALPESLDRTIGLLQIQLRELHNIYQTVHDCDASVLPAVVDTIRRSASVHEAATQLTRQMSSQASGITLERMQRAWLTRLSGKPELVNRHPPYNVNAAERWTSIVDNAAASHLFSLFFVWDNPTWLLVDPGSFLQDFHSGCTQFCSSLLVHTILFYACHFSYDLEKPWDRRVEMSTAKRLLREVERLWQRDKTTACLPTVQASLILGLFFCASGKDKIGVEYIQYGARMALHLGLHTAAPHLPSGSETSRIKWACKTIASAVHDVQTLTLQLARIPSVWPGPPELFLSEEEAAAADRNQQWAPYPFTHPVHKPFYYTGLCVRRRLFIIVNDVGHLSRQLSGRVDLQGWQQGAVMHQRLLHFERNLPAVLGVQRNRTPPNLCFHLYYHMTVISLCGLFVSRDSTTPTDVLVQTTKFDPQKTLDDAMDAIATLILLYRVCHGWKSIPLVMVHYFVVAGVHAASHLESSKWREVLVSCVSGLWHMGLVWRVSRAFLRTIQLVLQSADETLIPAEAVSILKEFGEKVWNQNEVNSLAANYVVHHHPSRTLALDQGTNFQGAGLEKLIRAFDQLNTEDR</sequence>
<accession>A0A319EHZ8</accession>
<feature type="domain" description="Zn(2)-C6 fungal-type" evidence="8">
    <location>
        <begin position="49"/>
        <end position="79"/>
    </location>
</feature>
<evidence type="ECO:0000256" key="6">
    <source>
        <dbReference type="SAM" id="Coils"/>
    </source>
</evidence>
<feature type="region of interest" description="Disordered" evidence="7">
    <location>
        <begin position="1"/>
        <end position="29"/>
    </location>
</feature>